<dbReference type="EMBL" id="JROI01000008">
    <property type="protein sequence ID" value="KGI78620.1"/>
    <property type="molecule type" value="Genomic_DNA"/>
</dbReference>
<accession>A0A099D036</accession>
<evidence type="ECO:0000313" key="4">
    <source>
        <dbReference type="Proteomes" id="UP000029708"/>
    </source>
</evidence>
<organism evidence="2 4">
    <name type="scientific">Oleiagrimonas soli</name>
    <dbReference type="NCBI Taxonomy" id="1543381"/>
    <lineage>
        <taxon>Bacteria</taxon>
        <taxon>Pseudomonadati</taxon>
        <taxon>Pseudomonadota</taxon>
        <taxon>Gammaproteobacteria</taxon>
        <taxon>Lysobacterales</taxon>
        <taxon>Rhodanobacteraceae</taxon>
        <taxon>Oleiagrimonas</taxon>
    </lineage>
</organism>
<keyword evidence="1" id="KW-0732">Signal</keyword>
<name>A0A099D036_9GAMM</name>
<reference evidence="3 5" key="2">
    <citation type="submission" date="2020-08" db="EMBL/GenBank/DDBJ databases">
        <title>Genomic Encyclopedia of Type Strains, Phase IV (KMG-IV): sequencing the most valuable type-strain genomes for metagenomic binning, comparative biology and taxonomic classification.</title>
        <authorList>
            <person name="Goeker M."/>
        </authorList>
    </citation>
    <scope>NUCLEOTIDE SEQUENCE [LARGE SCALE GENOMIC DNA]</scope>
    <source>
        <strain evidence="3 5">DSM 107085</strain>
    </source>
</reference>
<evidence type="ECO:0000256" key="1">
    <source>
        <dbReference type="SAM" id="SignalP"/>
    </source>
</evidence>
<reference evidence="2 4" key="1">
    <citation type="submission" date="2014-09" db="EMBL/GenBank/DDBJ databases">
        <title>Xanthomonadaceae 3.5X direct submission.</title>
        <authorList>
            <person name="Fang T."/>
            <person name="Wang H."/>
        </authorList>
    </citation>
    <scope>NUCLEOTIDE SEQUENCE [LARGE SCALE GENOMIC DNA]</scope>
    <source>
        <strain evidence="2 4">3.5X</strain>
    </source>
</reference>
<dbReference type="OrthoDB" id="5933200at2"/>
<dbReference type="EMBL" id="JACHET010000001">
    <property type="protein sequence ID" value="MBB6184083.1"/>
    <property type="molecule type" value="Genomic_DNA"/>
</dbReference>
<dbReference type="Proteomes" id="UP000560000">
    <property type="component" value="Unassembled WGS sequence"/>
</dbReference>
<dbReference type="AlphaFoldDB" id="A0A099D036"/>
<dbReference type="PROSITE" id="PS51257">
    <property type="entry name" value="PROKAR_LIPOPROTEIN"/>
    <property type="match status" value="1"/>
</dbReference>
<keyword evidence="4" id="KW-1185">Reference proteome</keyword>
<protein>
    <submittedName>
        <fullName evidence="2">Uncharacterized protein</fullName>
    </submittedName>
</protein>
<evidence type="ECO:0000313" key="3">
    <source>
        <dbReference type="EMBL" id="MBB6184083.1"/>
    </source>
</evidence>
<evidence type="ECO:0000313" key="5">
    <source>
        <dbReference type="Proteomes" id="UP000560000"/>
    </source>
</evidence>
<evidence type="ECO:0000313" key="2">
    <source>
        <dbReference type="EMBL" id="KGI78620.1"/>
    </source>
</evidence>
<feature type="signal peptide" evidence="1">
    <location>
        <begin position="1"/>
        <end position="24"/>
    </location>
</feature>
<comment type="caution">
    <text evidence="2">The sequence shown here is derived from an EMBL/GenBank/DDBJ whole genome shotgun (WGS) entry which is preliminary data.</text>
</comment>
<feature type="chain" id="PRO_5035986860" evidence="1">
    <location>
        <begin position="25"/>
        <end position="576"/>
    </location>
</feature>
<dbReference type="Proteomes" id="UP000029708">
    <property type="component" value="Unassembled WGS sequence"/>
</dbReference>
<dbReference type="RefSeq" id="WP_043099817.1">
    <property type="nucleotide sequence ID" value="NZ_JACHET010000001.1"/>
</dbReference>
<dbReference type="HOGENOM" id="CLU_479592_0_0_6"/>
<gene>
    <name evidence="3" type="ORF">HNQ86_001428</name>
    <name evidence="2" type="ORF">LF63_0104015</name>
</gene>
<sequence length="576" mass="61985">MKGKLRALSGALLVVTLAACSHKASDTPLSYVPDNTPYLIANLKPMPADVRAAIYKQADQQLQMQVDQIRMGTEKLKAKDPKLAALLNVFADEFDGRTLEQGIQHMGLDPDGLSALYGLGMSPVMRFQLSDPKAYEGFVARIEKALGASLTQGTLDKVTYRYADFGDKAKLRFLSSVQDKKAVLALLPADASPDMMRMALGLKHPDKSVQDTDRVEKLADAKGYKPYSVSYIDFRQWPALIAGEKDPMVKALLANAPEAAAKLPASCEADFARMAARVPMVSFGLTTVEPKHIGYRVNIALASDIAKTFAGIDIGLPGMDSKNAAPLDVTFGMPVKEFRSFWMAQADAVAAKPFTCPALVKLNEGFGKLRMAVQKTAVPPINDLRGLRLMIDRLEIPAAGSSSKIPDVAGRVLIASDNPEGMLAMAQMGVPALSTMKLDKNGKPVALPADLTKMAGSTPAWAAMTDHLLGLAVGTGEEQRLADDMKASAGSTGTLLAFRMDGSMYRKWIDLMADKATASMQGAIANSDDPEAAAQAKQTAKQMQQMKDQAKRIDNVIETFHADDDGVTVDADVWHH</sequence>
<proteinExistence type="predicted"/>